<accession>A0A974C380</accession>
<feature type="compositionally biased region" description="Basic and acidic residues" evidence="15">
    <location>
        <begin position="105"/>
        <end position="114"/>
    </location>
</feature>
<evidence type="ECO:0000256" key="15">
    <source>
        <dbReference type="SAM" id="MobiDB-lite"/>
    </source>
</evidence>
<dbReference type="GO" id="GO:0005634">
    <property type="term" value="C:nucleus"/>
    <property type="evidence" value="ECO:0007669"/>
    <property type="project" value="UniProtKB-SubCell"/>
</dbReference>
<evidence type="ECO:0000313" key="17">
    <source>
        <dbReference type="EMBL" id="OCT65773.1"/>
    </source>
</evidence>
<feature type="region of interest" description="Disordered" evidence="15">
    <location>
        <begin position="210"/>
        <end position="237"/>
    </location>
</feature>
<feature type="compositionally biased region" description="Basic and acidic residues" evidence="15">
    <location>
        <begin position="1041"/>
        <end position="1055"/>
    </location>
</feature>
<feature type="compositionally biased region" description="Basic and acidic residues" evidence="15">
    <location>
        <begin position="376"/>
        <end position="394"/>
    </location>
</feature>
<evidence type="ECO:0000256" key="4">
    <source>
        <dbReference type="ARBA" id="ARBA00022723"/>
    </source>
</evidence>
<feature type="compositionally biased region" description="Basic and acidic residues" evidence="15">
    <location>
        <begin position="1019"/>
        <end position="1032"/>
    </location>
</feature>
<feature type="region of interest" description="Disordered" evidence="15">
    <location>
        <begin position="105"/>
        <end position="124"/>
    </location>
</feature>
<dbReference type="InterPro" id="IPR041430">
    <property type="entry name" value="ADD_ATRX"/>
</dbReference>
<dbReference type="PANTHER" id="PTHR46357">
    <property type="entry name" value="TRANSCRIPTIONAL REGULATOR ATRX"/>
    <property type="match status" value="1"/>
</dbReference>
<gene>
    <name evidence="17" type="ORF">XELAEV_18042018mg</name>
</gene>
<evidence type="ECO:0000256" key="12">
    <source>
        <dbReference type="ARBA" id="ARBA00023204"/>
    </source>
</evidence>
<feature type="domain" description="PHD-type" evidence="16">
    <location>
        <begin position="236"/>
        <end position="373"/>
    </location>
</feature>
<feature type="compositionally biased region" description="Basic and acidic residues" evidence="15">
    <location>
        <begin position="210"/>
        <end position="223"/>
    </location>
</feature>
<keyword evidence="10" id="KW-0067">ATP-binding</keyword>
<feature type="compositionally biased region" description="Polar residues" evidence="15">
    <location>
        <begin position="773"/>
        <end position="798"/>
    </location>
</feature>
<keyword evidence="13" id="KW-0539">Nucleus</keyword>
<dbReference type="InterPro" id="IPR013083">
    <property type="entry name" value="Znf_RING/FYVE/PHD"/>
</dbReference>
<reference evidence="18" key="1">
    <citation type="journal article" date="2016" name="Nature">
        <title>Genome evolution in the allotetraploid frog Xenopus laevis.</title>
        <authorList>
            <person name="Session A.M."/>
            <person name="Uno Y."/>
            <person name="Kwon T."/>
            <person name="Chapman J.A."/>
            <person name="Toyoda A."/>
            <person name="Takahashi S."/>
            <person name="Fukui A."/>
            <person name="Hikosaka A."/>
            <person name="Suzuki A."/>
            <person name="Kondo M."/>
            <person name="van Heeringen S.J."/>
            <person name="Quigley I."/>
            <person name="Heinz S."/>
            <person name="Ogino H."/>
            <person name="Ochi H."/>
            <person name="Hellsten U."/>
            <person name="Lyons J.B."/>
            <person name="Simakov O."/>
            <person name="Putnam N."/>
            <person name="Stites J."/>
            <person name="Kuroki Y."/>
            <person name="Tanaka T."/>
            <person name="Michiue T."/>
            <person name="Watanabe M."/>
            <person name="Bogdanovic O."/>
            <person name="Lister R."/>
            <person name="Georgiou G."/>
            <person name="Paranjpe S.S."/>
            <person name="van Kruijsbergen I."/>
            <person name="Shu S."/>
            <person name="Carlson J."/>
            <person name="Kinoshita T."/>
            <person name="Ohta Y."/>
            <person name="Mawaribuchi S."/>
            <person name="Jenkins J."/>
            <person name="Grimwood J."/>
            <person name="Schmutz J."/>
            <person name="Mitros T."/>
            <person name="Mozaffari S.V."/>
            <person name="Suzuki Y."/>
            <person name="Haramoto Y."/>
            <person name="Yamamoto T.S."/>
            <person name="Takagi C."/>
            <person name="Heald R."/>
            <person name="Miller K."/>
            <person name="Haudenschild C."/>
            <person name="Kitzman J."/>
            <person name="Nakayama T."/>
            <person name="Izutsu Y."/>
            <person name="Robert J."/>
            <person name="Fortriede J."/>
            <person name="Burns K."/>
            <person name="Lotay V."/>
            <person name="Karimi K."/>
            <person name="Yasuoka Y."/>
            <person name="Dichmann D.S."/>
            <person name="Flajnik M.F."/>
            <person name="Houston D.W."/>
            <person name="Shendure J."/>
            <person name="DuPasquier L."/>
            <person name="Vize P.D."/>
            <person name="Zorn A.M."/>
            <person name="Ito M."/>
            <person name="Marcotte E.M."/>
            <person name="Wallingford J.B."/>
            <person name="Ito Y."/>
            <person name="Asashima M."/>
            <person name="Ueno N."/>
            <person name="Matsuda Y."/>
            <person name="Veenstra G.J."/>
            <person name="Fujiyama A."/>
            <person name="Harland R.M."/>
            <person name="Taira M."/>
            <person name="Rokhsar D.S."/>
        </authorList>
    </citation>
    <scope>NUCLEOTIDE SEQUENCE [LARGE SCALE GENOMIC DNA]</scope>
    <source>
        <strain evidence="18">J</strain>
    </source>
</reference>
<feature type="compositionally biased region" description="Basic residues" evidence="15">
    <location>
        <begin position="1133"/>
        <end position="1149"/>
    </location>
</feature>
<feature type="compositionally biased region" description="Acidic residues" evidence="15">
    <location>
        <begin position="1110"/>
        <end position="1119"/>
    </location>
</feature>
<evidence type="ECO:0000259" key="16">
    <source>
        <dbReference type="PROSITE" id="PS51533"/>
    </source>
</evidence>
<dbReference type="GO" id="GO:0010468">
    <property type="term" value="P:regulation of gene expression"/>
    <property type="evidence" value="ECO:0007669"/>
    <property type="project" value="UniProtKB-ARBA"/>
</dbReference>
<evidence type="ECO:0000256" key="11">
    <source>
        <dbReference type="ARBA" id="ARBA00023125"/>
    </source>
</evidence>
<evidence type="ECO:0000256" key="5">
    <source>
        <dbReference type="ARBA" id="ARBA00022741"/>
    </source>
</evidence>
<protein>
    <recommendedName>
        <fullName evidence="3">DNA helicase</fullName>
        <ecNumber evidence="3">3.6.4.12</ecNumber>
    </recommendedName>
</protein>
<feature type="compositionally biased region" description="Basic and acidic residues" evidence="15">
    <location>
        <begin position="860"/>
        <end position="878"/>
    </location>
</feature>
<feature type="region of interest" description="Disordered" evidence="15">
    <location>
        <begin position="772"/>
        <end position="1156"/>
    </location>
</feature>
<evidence type="ECO:0000256" key="2">
    <source>
        <dbReference type="ARBA" id="ARBA00007025"/>
    </source>
</evidence>
<keyword evidence="9" id="KW-0862">Zinc</keyword>
<feature type="region of interest" description="Disordered" evidence="15">
    <location>
        <begin position="372"/>
        <end position="402"/>
    </location>
</feature>
<dbReference type="InterPro" id="IPR025766">
    <property type="entry name" value="ADD"/>
</dbReference>
<feature type="compositionally biased region" description="Basic and acidic residues" evidence="15">
    <location>
        <begin position="1064"/>
        <end position="1082"/>
    </location>
</feature>
<dbReference type="Gene3D" id="3.30.40.10">
    <property type="entry name" value="Zinc/RING finger domain, C3HC4 (zinc finger)"/>
    <property type="match status" value="1"/>
</dbReference>
<evidence type="ECO:0000256" key="1">
    <source>
        <dbReference type="ARBA" id="ARBA00004123"/>
    </source>
</evidence>
<keyword evidence="11" id="KW-0238">DNA-binding</keyword>
<keyword evidence="6" id="KW-0227">DNA damage</keyword>
<dbReference type="GO" id="GO:0006281">
    <property type="term" value="P:DNA repair"/>
    <property type="evidence" value="ECO:0007669"/>
    <property type="project" value="UniProtKB-KW"/>
</dbReference>
<dbReference type="OMA" id="THINHEK"/>
<dbReference type="Pfam" id="PF17981">
    <property type="entry name" value="ADD_ATRX"/>
    <property type="match status" value="1"/>
</dbReference>
<evidence type="ECO:0000256" key="3">
    <source>
        <dbReference type="ARBA" id="ARBA00012551"/>
    </source>
</evidence>
<dbReference type="InterPro" id="IPR052131">
    <property type="entry name" value="ATRX_domain-containing"/>
</dbReference>
<keyword evidence="4" id="KW-0479">Metal-binding</keyword>
<dbReference type="GO" id="GO:0008270">
    <property type="term" value="F:zinc ion binding"/>
    <property type="evidence" value="ECO:0007669"/>
    <property type="project" value="UniProtKB-KW"/>
</dbReference>
<feature type="compositionally biased region" description="Acidic residues" evidence="15">
    <location>
        <begin position="815"/>
        <end position="827"/>
    </location>
</feature>
<feature type="compositionally biased region" description="Basic and acidic residues" evidence="15">
    <location>
        <begin position="947"/>
        <end position="956"/>
    </location>
</feature>
<feature type="compositionally biased region" description="Basic and acidic residues" evidence="15">
    <location>
        <begin position="571"/>
        <end position="581"/>
    </location>
</feature>
<evidence type="ECO:0000256" key="7">
    <source>
        <dbReference type="ARBA" id="ARBA00022771"/>
    </source>
</evidence>
<dbReference type="GO" id="GO:0031490">
    <property type="term" value="F:chromatin DNA binding"/>
    <property type="evidence" value="ECO:0007669"/>
    <property type="project" value="TreeGrafter"/>
</dbReference>
<name>A0A974C380_XENLA</name>
<feature type="compositionally biased region" description="Basic and acidic residues" evidence="15">
    <location>
        <begin position="496"/>
        <end position="524"/>
    </location>
</feature>
<evidence type="ECO:0000256" key="8">
    <source>
        <dbReference type="ARBA" id="ARBA00022801"/>
    </source>
</evidence>
<keyword evidence="8" id="KW-0378">Hydrolase</keyword>
<feature type="compositionally biased region" description="Polar residues" evidence="15">
    <location>
        <begin position="590"/>
        <end position="605"/>
    </location>
</feature>
<feature type="compositionally biased region" description="Basic and acidic residues" evidence="15">
    <location>
        <begin position="615"/>
        <end position="627"/>
    </location>
</feature>
<dbReference type="EC" id="3.6.4.12" evidence="3"/>
<dbReference type="SUPFAM" id="SSF57903">
    <property type="entry name" value="FYVE/PHD zinc finger"/>
    <property type="match status" value="1"/>
</dbReference>
<dbReference type="InterPro" id="IPR011011">
    <property type="entry name" value="Znf_FYVE_PHD"/>
</dbReference>
<evidence type="ECO:0000256" key="6">
    <source>
        <dbReference type="ARBA" id="ARBA00022763"/>
    </source>
</evidence>
<organism evidence="17 18">
    <name type="scientific">Xenopus laevis</name>
    <name type="common">African clawed frog</name>
    <dbReference type="NCBI Taxonomy" id="8355"/>
    <lineage>
        <taxon>Eukaryota</taxon>
        <taxon>Metazoa</taxon>
        <taxon>Chordata</taxon>
        <taxon>Craniata</taxon>
        <taxon>Vertebrata</taxon>
        <taxon>Euteleostomi</taxon>
        <taxon>Amphibia</taxon>
        <taxon>Batrachia</taxon>
        <taxon>Anura</taxon>
        <taxon>Pipoidea</taxon>
        <taxon>Pipidae</taxon>
        <taxon>Xenopodinae</taxon>
        <taxon>Xenopus</taxon>
        <taxon>Xenopus</taxon>
    </lineage>
</organism>
<proteinExistence type="inferred from homology"/>
<keyword evidence="7" id="KW-0863">Zinc-finger</keyword>
<evidence type="ECO:0000256" key="14">
    <source>
        <dbReference type="ARBA" id="ARBA00047995"/>
    </source>
</evidence>
<dbReference type="AlphaFoldDB" id="A0A974C380"/>
<feature type="compositionally biased region" description="Basic residues" evidence="15">
    <location>
        <begin position="832"/>
        <end position="844"/>
    </location>
</feature>
<keyword evidence="12" id="KW-0234">DNA repair</keyword>
<dbReference type="GO" id="GO:0003678">
    <property type="term" value="F:DNA helicase activity"/>
    <property type="evidence" value="ECO:0007669"/>
    <property type="project" value="UniProtKB-EC"/>
</dbReference>
<comment type="catalytic activity">
    <reaction evidence="14">
        <text>ATP + H2O = ADP + phosphate + H(+)</text>
        <dbReference type="Rhea" id="RHEA:13065"/>
        <dbReference type="ChEBI" id="CHEBI:15377"/>
        <dbReference type="ChEBI" id="CHEBI:15378"/>
        <dbReference type="ChEBI" id="CHEBI:30616"/>
        <dbReference type="ChEBI" id="CHEBI:43474"/>
        <dbReference type="ChEBI" id="CHEBI:456216"/>
        <dbReference type="EC" id="3.6.4.12"/>
    </reaction>
</comment>
<evidence type="ECO:0000256" key="13">
    <source>
        <dbReference type="ARBA" id="ARBA00023242"/>
    </source>
</evidence>
<feature type="compositionally biased region" description="Basic and acidic residues" evidence="15">
    <location>
        <begin position="1120"/>
        <end position="1132"/>
    </location>
</feature>
<feature type="compositionally biased region" description="Basic and acidic residues" evidence="15">
    <location>
        <begin position="637"/>
        <end position="646"/>
    </location>
</feature>
<feature type="compositionally biased region" description="Basic and acidic residues" evidence="15">
    <location>
        <begin position="984"/>
        <end position="1009"/>
    </location>
</feature>
<dbReference type="GO" id="GO:0005721">
    <property type="term" value="C:pericentric heterochromatin"/>
    <property type="evidence" value="ECO:0007669"/>
    <property type="project" value="TreeGrafter"/>
</dbReference>
<evidence type="ECO:0000313" key="18">
    <source>
        <dbReference type="Proteomes" id="UP000694892"/>
    </source>
</evidence>
<dbReference type="EMBL" id="CM004481">
    <property type="protein sequence ID" value="OCT65773.1"/>
    <property type="molecule type" value="Genomic_DNA"/>
</dbReference>
<dbReference type="GO" id="GO:0006338">
    <property type="term" value="P:chromatin remodeling"/>
    <property type="evidence" value="ECO:0007669"/>
    <property type="project" value="TreeGrafter"/>
</dbReference>
<evidence type="ECO:0000256" key="9">
    <source>
        <dbReference type="ARBA" id="ARBA00022833"/>
    </source>
</evidence>
<feature type="compositionally biased region" description="Polar residues" evidence="15">
    <location>
        <begin position="139"/>
        <end position="153"/>
    </location>
</feature>
<feature type="compositionally biased region" description="Low complexity" evidence="15">
    <location>
        <begin position="927"/>
        <end position="936"/>
    </location>
</feature>
<feature type="compositionally biased region" description="Basic and acidic residues" evidence="15">
    <location>
        <begin position="657"/>
        <end position="674"/>
    </location>
</feature>
<dbReference type="GO" id="GO:0005524">
    <property type="term" value="F:ATP binding"/>
    <property type="evidence" value="ECO:0007669"/>
    <property type="project" value="UniProtKB-KW"/>
</dbReference>
<dbReference type="PROSITE" id="PS51533">
    <property type="entry name" value="ADD"/>
    <property type="match status" value="1"/>
</dbReference>
<dbReference type="PANTHER" id="PTHR46357:SF1">
    <property type="entry name" value="TRANSCRIPTIONAL REGULATOR ATRX"/>
    <property type="match status" value="1"/>
</dbReference>
<dbReference type="Proteomes" id="UP000694892">
    <property type="component" value="Chromosome 8S"/>
</dbReference>
<feature type="region of interest" description="Disordered" evidence="15">
    <location>
        <begin position="488"/>
        <end position="704"/>
    </location>
</feature>
<keyword evidence="5" id="KW-0547">Nucleotide-binding</keyword>
<dbReference type="GO" id="GO:0016787">
    <property type="term" value="F:hydrolase activity"/>
    <property type="evidence" value="ECO:0007669"/>
    <property type="project" value="UniProtKB-KW"/>
</dbReference>
<comment type="subcellular location">
    <subcellularLocation>
        <location evidence="1">Nucleus</location>
    </subcellularLocation>
</comment>
<comment type="similarity">
    <text evidence="2">Belongs to the SNF2/RAD54 helicase family.</text>
</comment>
<feature type="compositionally biased region" description="Basic and acidic residues" evidence="15">
    <location>
        <begin position="531"/>
        <end position="549"/>
    </location>
</feature>
<sequence>MIDVKKGLLFGVSISLTYISRGCPEKFEKVWGAWVDVTDTITPQEFGECSYRQKTALARGSSNKHHGVILFSLKSQKISEIEASHSSSESKLNTLVQKLHEFLAHSSEESEDTPRQSISRRAAKVKSVNRLHPMENNMDEGSTSEKFNSLGSSRSKRKPSFVQKYVGSDEEMVPDKAVNIDGSNENSENEVNMESLPIGTVVVQPEPVLNEDKDDFKGPEFRIRNKPKPGTPLPKKRTEDGLHGIVNCTACGQQVNHFQKDSIYRHPALKVLICKTCYKYYMSDEINRDADGMDEQCRWCAEGGNLICCDYCHNAFCKKCIQRNLGRKELSAIMDEDSKWECYVCRPEPLLDSVAACDSVFENLEQLLQQNKKKMKVDNEKNKSNEHSQNHSDKNNSSCNGQVKNIGDAHAGTLTYSYRALMVPKEMLKKAKRLIETTTSLNASFVKFMKQGTENNEMNPDEKLRQLKAFKSVLSDLKKAHQALEETLMEEVSSVEEQKKSKKSRETPDETTHAKEKKLSEEKHKAQKKIAAHEKRKPSDSDNKHRDPDMNAFYDTEQAEEVRNKNGKSSDLTEEHIKKSEPLSPADITQVLTINTQDTDNNVNMEDTDENIEGESEKEAAESDKGKQKSQKKKHKSMLDKPREDSPGSSKKSIRLPMKECDSPLPEKTKEKIMGNRCTEALKSGKSCTPQKKNKNAEATFEPNSTEALDMDIVSVPSSVPEDIFDSLDLSIEQQNSLQDSVTGTTVSTSVKFKEVRKELKPLVKKQLVVQLTPVSLSSSPLKADNSNSCKSPKNGNGSDAEMEAPNQNNTSCDEVLENTSENDLEECALRRSPRVKTTPRRRQTAANSATSNTEEESNDTDKEKNGKMAACSKEKQISKAKHSPADSGESPKAKWSLAKKMKTQKNKSTSDSDDVPGVLKNAALMSKSSSEFDSSNEANNGKKSSNHVEKATKGDGKRKRSTSSSGSELTKRTTRNSTATKKQRWDHSDTSNSELERELKKLCKKDAINKGSKQKFKKKEESIESSDEKHQSRSQKAKISKRERTPASNKKESSSDLSEEEQENSHNSDEDSDEQKIKPLVENEVVSATGFVQSSGDEARTICGAASAENDDDDDDDPENRYDSIHMDIKKIITHPKRGPKAEHRKSKQVVQTRTSCLVKTRSQAARKFERVAIKTRPKNRKSMRK</sequence>
<dbReference type="CDD" id="cd11726">
    <property type="entry name" value="ADDz_ATRX"/>
    <property type="match status" value="1"/>
</dbReference>
<feature type="region of interest" description="Disordered" evidence="15">
    <location>
        <begin position="132"/>
        <end position="158"/>
    </location>
</feature>
<dbReference type="GO" id="GO:0031297">
    <property type="term" value="P:replication fork processing"/>
    <property type="evidence" value="ECO:0007669"/>
    <property type="project" value="TreeGrafter"/>
</dbReference>
<evidence type="ECO:0000256" key="10">
    <source>
        <dbReference type="ARBA" id="ARBA00022840"/>
    </source>
</evidence>